<feature type="domain" description="FMN-binding" evidence="3">
    <location>
        <begin position="240"/>
        <end position="313"/>
    </location>
</feature>
<feature type="signal peptide" evidence="2">
    <location>
        <begin position="1"/>
        <end position="27"/>
    </location>
</feature>
<protein>
    <submittedName>
        <fullName evidence="4">FMN-binding protein</fullName>
    </submittedName>
</protein>
<sequence length="458" mass="49111">MKNIFKNISKIKYILPLLVLVVCVAFAVNSFTNGSFSADSVNKRETINIENSTTNSTTTSSTGSNAITTSPLPSESGNNNSTSNSEKVKSVLPLTLNSNQKYKDGTYYGTGVGFNGNLTVKVTIKNGKITNIDIVKTGDGDDYIAKAKGLLKSIYAKQNTNVDTVSGATYSSNGLIEAVSNAISKAVVNKDNSKSYANNNKNTNNIATTTTPKKFPTKPSVPNMNNATFKDGTYIGVGEGYKGDIKVSVVIKNGKIYKINILSTEDDEQFFTKARKLTSSIITKQTAAVDTVSGATFSSNGIIEAVSNALQKAYVKQTTTVPTTTITTTTNNSTSTTLPSSPTVKLKYENGTYMAQVVCYPDDSFDFEEYTLSLKISIFDDVITSIDEVMGVGDKYDTANDWYLNRAVRGTTKYPSVVKQILNKNSTVVDTVSGATCSSKAIIEAVNKALLIAEVKGD</sequence>
<evidence type="ECO:0000256" key="1">
    <source>
        <dbReference type="SAM" id="MobiDB-lite"/>
    </source>
</evidence>
<dbReference type="Proteomes" id="UP001478133">
    <property type="component" value="Unassembled WGS sequence"/>
</dbReference>
<feature type="domain" description="FMN-binding" evidence="3">
    <location>
        <begin position="113"/>
        <end position="186"/>
    </location>
</feature>
<evidence type="ECO:0000313" key="5">
    <source>
        <dbReference type="Proteomes" id="UP001478133"/>
    </source>
</evidence>
<name>A0ABV1HR47_9FIRM</name>
<evidence type="ECO:0000313" key="4">
    <source>
        <dbReference type="EMBL" id="MEQ2564795.1"/>
    </source>
</evidence>
<dbReference type="InterPro" id="IPR007329">
    <property type="entry name" value="FMN-bd"/>
</dbReference>
<evidence type="ECO:0000256" key="2">
    <source>
        <dbReference type="SAM" id="SignalP"/>
    </source>
</evidence>
<proteinExistence type="predicted"/>
<organism evidence="4 5">
    <name type="scientific">Ruminococcoides intestinihominis</name>
    <dbReference type="NCBI Taxonomy" id="3133161"/>
    <lineage>
        <taxon>Bacteria</taxon>
        <taxon>Bacillati</taxon>
        <taxon>Bacillota</taxon>
        <taxon>Clostridia</taxon>
        <taxon>Eubacteriales</taxon>
        <taxon>Oscillospiraceae</taxon>
        <taxon>Ruminococcoides</taxon>
    </lineage>
</organism>
<dbReference type="Pfam" id="PF04205">
    <property type="entry name" value="FMN_bind"/>
    <property type="match status" value="3"/>
</dbReference>
<accession>A0ABV1HR47</accession>
<reference evidence="4 5" key="1">
    <citation type="submission" date="2024-03" db="EMBL/GenBank/DDBJ databases">
        <title>Human intestinal bacterial collection.</title>
        <authorList>
            <person name="Pauvert C."/>
            <person name="Hitch T.C.A."/>
            <person name="Clavel T."/>
        </authorList>
    </citation>
    <scope>NUCLEOTIDE SEQUENCE [LARGE SCALE GENOMIC DNA]</scope>
    <source>
        <strain evidence="4 5">CLA-AP-H18</strain>
    </source>
</reference>
<dbReference type="EMBL" id="JBBMFI010000001">
    <property type="protein sequence ID" value="MEQ2564795.1"/>
    <property type="molecule type" value="Genomic_DNA"/>
</dbReference>
<gene>
    <name evidence="4" type="ORF">ABFO16_00905</name>
</gene>
<dbReference type="Gene3D" id="3.90.1010.20">
    <property type="match status" value="3"/>
</dbReference>
<feature type="domain" description="FMN-binding" evidence="3">
    <location>
        <begin position="373"/>
        <end position="453"/>
    </location>
</feature>
<evidence type="ECO:0000259" key="3">
    <source>
        <dbReference type="SMART" id="SM00900"/>
    </source>
</evidence>
<keyword evidence="2" id="KW-0732">Signal</keyword>
<dbReference type="SMART" id="SM00900">
    <property type="entry name" value="FMN_bind"/>
    <property type="match status" value="3"/>
</dbReference>
<feature type="region of interest" description="Disordered" evidence="1">
    <location>
        <begin position="49"/>
        <end position="89"/>
    </location>
</feature>
<feature type="compositionally biased region" description="Low complexity" evidence="1">
    <location>
        <begin position="49"/>
        <end position="85"/>
    </location>
</feature>
<keyword evidence="5" id="KW-1185">Reference proteome</keyword>
<dbReference type="RefSeq" id="WP_367286203.1">
    <property type="nucleotide sequence ID" value="NZ_JBBMEY010000001.1"/>
</dbReference>
<comment type="caution">
    <text evidence="4">The sequence shown here is derived from an EMBL/GenBank/DDBJ whole genome shotgun (WGS) entry which is preliminary data.</text>
</comment>
<feature type="chain" id="PRO_5046435707" evidence="2">
    <location>
        <begin position="28"/>
        <end position="458"/>
    </location>
</feature>
<feature type="region of interest" description="Disordered" evidence="1">
    <location>
        <begin position="194"/>
        <end position="213"/>
    </location>
</feature>